<gene>
    <name evidence="2" type="ORF">LAKU_13c00320</name>
</gene>
<dbReference type="Pfam" id="PF07669">
    <property type="entry name" value="Eco57I"/>
    <property type="match status" value="1"/>
</dbReference>
<organism evidence="2 3">
    <name type="scientific">Apilactobacillus kunkeei EFB6</name>
    <dbReference type="NCBI Taxonomy" id="1419324"/>
    <lineage>
        <taxon>Bacteria</taxon>
        <taxon>Bacillati</taxon>
        <taxon>Bacillota</taxon>
        <taxon>Bacilli</taxon>
        <taxon>Lactobacillales</taxon>
        <taxon>Lactobacillaceae</taxon>
        <taxon>Apilactobacillus</taxon>
    </lineage>
</organism>
<dbReference type="REBASE" id="121077">
    <property type="entry name" value="M2.LkuEFB6ORF280P"/>
</dbReference>
<proteinExistence type="predicted"/>
<dbReference type="GO" id="GO:0003676">
    <property type="term" value="F:nucleic acid binding"/>
    <property type="evidence" value="ECO:0007669"/>
    <property type="project" value="InterPro"/>
</dbReference>
<dbReference type="InterPro" id="IPR002052">
    <property type="entry name" value="DNA_methylase_N6_adenine_CS"/>
</dbReference>
<dbReference type="GO" id="GO:0009007">
    <property type="term" value="F:site-specific DNA-methyltransferase (adenine-specific) activity"/>
    <property type="evidence" value="ECO:0007669"/>
    <property type="project" value="UniProtKB-EC"/>
</dbReference>
<keyword evidence="2" id="KW-0808">Transferase</keyword>
<protein>
    <submittedName>
        <fullName evidence="2">Putative Eco57I restriction endonuclease</fullName>
        <ecNumber evidence="2">2.1.1.72</ecNumber>
    </submittedName>
</protein>
<dbReference type="PROSITE" id="PS00092">
    <property type="entry name" value="N6_MTASE"/>
    <property type="match status" value="1"/>
</dbReference>
<dbReference type="GO" id="GO:0006304">
    <property type="term" value="P:DNA modification"/>
    <property type="evidence" value="ECO:0007669"/>
    <property type="project" value="InterPro"/>
</dbReference>
<dbReference type="RefSeq" id="WP_034534624.1">
    <property type="nucleotide sequence ID" value="NZ_AZBY01000013.1"/>
</dbReference>
<evidence type="ECO:0000313" key="2">
    <source>
        <dbReference type="EMBL" id="KDB00836.1"/>
    </source>
</evidence>
<dbReference type="InterPro" id="IPR029063">
    <property type="entry name" value="SAM-dependent_MTases_sf"/>
</dbReference>
<accession>A0A836YWK3</accession>
<dbReference type="GO" id="GO:0032259">
    <property type="term" value="P:methylation"/>
    <property type="evidence" value="ECO:0007669"/>
    <property type="project" value="UniProtKB-KW"/>
</dbReference>
<dbReference type="AlphaFoldDB" id="A0A836YWK3"/>
<dbReference type="EC" id="2.1.1.72" evidence="2"/>
<sequence>MKFDVVIGNPPYQENDKSASASAKPLYNKFFELSKKMSNETVSLIFPARWLSGAGKGLQKFTEEMINDKHIKSITVYKNSRKVFPDNDIKGGVMYLTYNKYFEGKTNITVVDKDNTISDYKGYLNSEGCGMFIPYKELLTIFRKVIKSSFISMDSLASSRKPYGLPTNFFTNNDELSQQRERNDDIEIIGLIKGKRVKRYINKDFPFKSGKESIFKWKVFSGKAMGSGEYGEKLPDLPIGAPGVVSTETFIKIGDFGTEFEAAAVKKYFYTKFFRSLLGIIKTTQDAPSRVYKFIPIQDFTEKSDINWKKSINEIDEQLFKKYSLSTEEINFIKNKVADMSD</sequence>
<reference evidence="2 3" key="1">
    <citation type="journal article" date="2015" name="Stand. Genomic Sci.">
        <title>High quality draft genome of Lactobacillus kunkeei EFB6, isolated from a German European foulbrood outbreak of honeybees.</title>
        <authorList>
            <person name="Djukic M."/>
            <person name="Poehlein A."/>
            <person name="Strauss J."/>
            <person name="Tann F.J."/>
            <person name="Leimbach A."/>
            <person name="Hoppert M."/>
            <person name="Daniel R."/>
        </authorList>
    </citation>
    <scope>NUCLEOTIDE SEQUENCE [LARGE SCALE GENOMIC DNA]</scope>
    <source>
        <strain evidence="2 3">EFB6</strain>
    </source>
</reference>
<evidence type="ECO:0000259" key="1">
    <source>
        <dbReference type="Pfam" id="PF07669"/>
    </source>
</evidence>
<keyword evidence="2" id="KW-0255">Endonuclease</keyword>
<name>A0A836YWK3_9LACO</name>
<dbReference type="Gene3D" id="3.40.50.150">
    <property type="entry name" value="Vaccinia Virus protein VP39"/>
    <property type="match status" value="1"/>
</dbReference>
<comment type="caution">
    <text evidence="2">The sequence shown here is derived from an EMBL/GenBank/DDBJ whole genome shotgun (WGS) entry which is preliminary data.</text>
</comment>
<keyword evidence="2" id="KW-0540">Nuclease</keyword>
<dbReference type="GO" id="GO:0004519">
    <property type="term" value="F:endonuclease activity"/>
    <property type="evidence" value="ECO:0007669"/>
    <property type="project" value="UniProtKB-KW"/>
</dbReference>
<dbReference type="Proteomes" id="UP000026921">
    <property type="component" value="Unassembled WGS sequence"/>
</dbReference>
<dbReference type="InterPro" id="IPR011639">
    <property type="entry name" value="MethylTrfase_TaqI-like_dom"/>
</dbReference>
<evidence type="ECO:0000313" key="3">
    <source>
        <dbReference type="Proteomes" id="UP000026921"/>
    </source>
</evidence>
<keyword evidence="2" id="KW-0378">Hydrolase</keyword>
<feature type="domain" description="Type II methyltransferase M.TaqI-like" evidence="1">
    <location>
        <begin position="1"/>
        <end position="84"/>
    </location>
</feature>
<dbReference type="EMBL" id="AZBY01000013">
    <property type="protein sequence ID" value="KDB00836.1"/>
    <property type="molecule type" value="Genomic_DNA"/>
</dbReference>
<keyword evidence="2" id="KW-0489">Methyltransferase</keyword>
<dbReference type="SUPFAM" id="SSF53335">
    <property type="entry name" value="S-adenosyl-L-methionine-dependent methyltransferases"/>
    <property type="match status" value="1"/>
</dbReference>